<gene>
    <name evidence="1" type="ORF">MTUNDRAET4_3720</name>
</gene>
<protein>
    <recommendedName>
        <fullName evidence="3">Ava_C0101 and related proteins</fullName>
    </recommendedName>
</protein>
<proteinExistence type="predicted"/>
<dbReference type="InterPro" id="IPR046038">
    <property type="entry name" value="DUF5996"/>
</dbReference>
<dbReference type="Pfam" id="PF19459">
    <property type="entry name" value="DUF5996"/>
    <property type="match status" value="1"/>
</dbReference>
<evidence type="ECO:0000313" key="1">
    <source>
        <dbReference type="EMBL" id="VFU10607.1"/>
    </source>
</evidence>
<sequence length="324" mass="35862">MAQPGDVLDASNAWPELDYAAGRETYETLHLLTQIVGKIRLSRTPSLNHSWHVTLYACARGLTTSPIPYGEGAFEICFDFIAHRLIVETSDGQRWHMPLRSSTIADLYATLMAGLAGLGVRLAINETPNELPDPIRFNEDRLHGHYDPDQAHRFWEALLRIDRVFKLFRTGFLGKCSPVHFFWGSFDLAVTRFSGRRAPLHPGGVPYLPDSVVREAYSHEVSSAGFWPGGGGIDYPAFYSYAYPAPPGFSSAVLRPQRAFFSTDLQEFILPYDCVRTAPAPDEALLQFLQSTYDAAAVGAAWDRASLECGPGEIGRPRAISAPL</sequence>
<dbReference type="KEGG" id="mtun:MTUNDRAET4_3720"/>
<evidence type="ECO:0008006" key="3">
    <source>
        <dbReference type="Google" id="ProtNLM"/>
    </source>
</evidence>
<dbReference type="AlphaFoldDB" id="A0A4U8Z5J5"/>
<dbReference type="Proteomes" id="UP000294360">
    <property type="component" value="Chromosome"/>
</dbReference>
<name>A0A4U8Z5J5_METTU</name>
<organism evidence="1 2">
    <name type="scientific">Methylocella tundrae</name>
    <dbReference type="NCBI Taxonomy" id="227605"/>
    <lineage>
        <taxon>Bacteria</taxon>
        <taxon>Pseudomonadati</taxon>
        <taxon>Pseudomonadota</taxon>
        <taxon>Alphaproteobacteria</taxon>
        <taxon>Hyphomicrobiales</taxon>
        <taxon>Beijerinckiaceae</taxon>
        <taxon>Methylocella</taxon>
    </lineage>
</organism>
<accession>A0A4U8Z5J5</accession>
<dbReference type="OrthoDB" id="9800945at2"/>
<dbReference type="EMBL" id="LR536450">
    <property type="protein sequence ID" value="VFU10607.1"/>
    <property type="molecule type" value="Genomic_DNA"/>
</dbReference>
<evidence type="ECO:0000313" key="2">
    <source>
        <dbReference type="Proteomes" id="UP000294360"/>
    </source>
</evidence>
<reference evidence="1 2" key="1">
    <citation type="submission" date="2019-03" db="EMBL/GenBank/DDBJ databases">
        <authorList>
            <person name="Kox A.R. M."/>
        </authorList>
    </citation>
    <scope>NUCLEOTIDE SEQUENCE [LARGE SCALE GENOMIC DNA]</scope>
    <source>
        <strain evidence="1">MTUNDRAET4 annotated genome</strain>
    </source>
</reference>